<dbReference type="EMBL" id="LR796637">
    <property type="protein sequence ID" value="CAB4155661.1"/>
    <property type="molecule type" value="Genomic_DNA"/>
</dbReference>
<proteinExistence type="predicted"/>
<gene>
    <name evidence="1" type="ORF">UFOVP655_12</name>
</gene>
<reference evidence="1" key="1">
    <citation type="submission" date="2020-04" db="EMBL/GenBank/DDBJ databases">
        <authorList>
            <person name="Chiriac C."/>
            <person name="Salcher M."/>
            <person name="Ghai R."/>
            <person name="Kavagutti S V."/>
        </authorList>
    </citation>
    <scope>NUCLEOTIDE SEQUENCE</scope>
</reference>
<evidence type="ECO:0000313" key="1">
    <source>
        <dbReference type="EMBL" id="CAB4155661.1"/>
    </source>
</evidence>
<organism evidence="1">
    <name type="scientific">uncultured Caudovirales phage</name>
    <dbReference type="NCBI Taxonomy" id="2100421"/>
    <lineage>
        <taxon>Viruses</taxon>
        <taxon>Duplodnaviria</taxon>
        <taxon>Heunggongvirae</taxon>
        <taxon>Uroviricota</taxon>
        <taxon>Caudoviricetes</taxon>
        <taxon>Peduoviridae</taxon>
        <taxon>Maltschvirus</taxon>
        <taxon>Maltschvirus maltsch</taxon>
    </lineage>
</organism>
<protein>
    <submittedName>
        <fullName evidence="1">Uncharacterized protein</fullName>
    </submittedName>
</protein>
<name>A0A6J5NDP2_9CAUD</name>
<sequence length="279" mass="30781">MKVIKFAPGLVPVLKHGNHDQKTHGSWATGSVPTSITTTTNAIGQEMQTITYGDIVIEREKPGEVRLNDDTTRVDWTFRDGGDAMRFVSSRIMGIENASSRPRMIEGERDALLEGKVSPWKKVPQWISGAYTLMEDVHTAQQMPDVLHRGIRVDTNSSILNIKEGQVLELPLSATSTARKTADMYGGMAGPFEMPVFFTIAKGAKATPIRFSTMTDGSPVAEYVTQGKFKVVSVNRSTIVMEEQWSDGKQSRRSGSLEVTLEHTDTYSIEKGGYEPVKP</sequence>
<accession>A0A6J5NDP2</accession>